<dbReference type="InterPro" id="IPR016155">
    <property type="entry name" value="Mopterin_synth/thiamin_S_b"/>
</dbReference>
<dbReference type="InterPro" id="IPR003749">
    <property type="entry name" value="ThiS/MoaD-like"/>
</dbReference>
<dbReference type="InterPro" id="IPR012675">
    <property type="entry name" value="Beta-grasp_dom_sf"/>
</dbReference>
<name>A0A7C2NYR2_UNCW3</name>
<dbReference type="CDD" id="cd17040">
    <property type="entry name" value="Ubl_MoaD_like"/>
    <property type="match status" value="1"/>
</dbReference>
<dbReference type="Gene3D" id="3.10.20.30">
    <property type="match status" value="1"/>
</dbReference>
<accession>A0A7C2NYR2</accession>
<protein>
    <recommendedName>
        <fullName evidence="2">MoaD/ThiS family protein</fullName>
    </recommendedName>
</protein>
<comment type="caution">
    <text evidence="1">The sequence shown here is derived from an EMBL/GenBank/DDBJ whole genome shotgun (WGS) entry which is preliminary data.</text>
</comment>
<sequence>MKVKIKGVLHLKELIGNERELDIPENLKIGELLSCFLPQLKDLNSPMRILINGQSINFLNGMETLLKEGDEITFLPFATGG</sequence>
<dbReference type="SUPFAM" id="SSF54285">
    <property type="entry name" value="MoaD/ThiS"/>
    <property type="match status" value="1"/>
</dbReference>
<dbReference type="AlphaFoldDB" id="A0A7C2NYR2"/>
<evidence type="ECO:0008006" key="2">
    <source>
        <dbReference type="Google" id="ProtNLM"/>
    </source>
</evidence>
<reference evidence="1" key="1">
    <citation type="journal article" date="2020" name="mSystems">
        <title>Genome- and Community-Level Interaction Insights into Carbon Utilization and Element Cycling Functions of Hydrothermarchaeota in Hydrothermal Sediment.</title>
        <authorList>
            <person name="Zhou Z."/>
            <person name="Liu Y."/>
            <person name="Xu W."/>
            <person name="Pan J."/>
            <person name="Luo Z.H."/>
            <person name="Li M."/>
        </authorList>
    </citation>
    <scope>NUCLEOTIDE SEQUENCE [LARGE SCALE GENOMIC DNA]</scope>
    <source>
        <strain evidence="1">SpSt-34</strain>
    </source>
</reference>
<proteinExistence type="predicted"/>
<dbReference type="Pfam" id="PF02597">
    <property type="entry name" value="ThiS"/>
    <property type="match status" value="1"/>
</dbReference>
<organism evidence="1">
    <name type="scientific">candidate division WOR-3 bacterium</name>
    <dbReference type="NCBI Taxonomy" id="2052148"/>
    <lineage>
        <taxon>Bacteria</taxon>
        <taxon>Bacteria division WOR-3</taxon>
    </lineage>
</organism>
<evidence type="ECO:0000313" key="1">
    <source>
        <dbReference type="EMBL" id="HEN27590.1"/>
    </source>
</evidence>
<gene>
    <name evidence="1" type="ORF">ENQ77_02800</name>
</gene>
<dbReference type="EMBL" id="DSOL01000080">
    <property type="protein sequence ID" value="HEN27590.1"/>
    <property type="molecule type" value="Genomic_DNA"/>
</dbReference>